<dbReference type="EMBL" id="JBFMKM010000012">
    <property type="protein sequence ID" value="KAL1302344.1"/>
    <property type="molecule type" value="Genomic_DNA"/>
</dbReference>
<dbReference type="InterPro" id="IPR036380">
    <property type="entry name" value="Isochorismatase-like_sf"/>
</dbReference>
<dbReference type="Pfam" id="PF00857">
    <property type="entry name" value="Isochorismatase"/>
    <property type="match status" value="1"/>
</dbReference>
<evidence type="ECO:0000313" key="5">
    <source>
        <dbReference type="Proteomes" id="UP001562354"/>
    </source>
</evidence>
<dbReference type="InterPro" id="IPR000868">
    <property type="entry name" value="Isochorismatase-like_dom"/>
</dbReference>
<evidence type="ECO:0000313" key="4">
    <source>
        <dbReference type="EMBL" id="KAL1302344.1"/>
    </source>
</evidence>
<comment type="caution">
    <text evidence="4">The sequence shown here is derived from an EMBL/GenBank/DDBJ whole genome shotgun (WGS) entry which is preliminary data.</text>
</comment>
<organism evidence="4 5">
    <name type="scientific">Neodothiora populina</name>
    <dbReference type="NCBI Taxonomy" id="2781224"/>
    <lineage>
        <taxon>Eukaryota</taxon>
        <taxon>Fungi</taxon>
        <taxon>Dikarya</taxon>
        <taxon>Ascomycota</taxon>
        <taxon>Pezizomycotina</taxon>
        <taxon>Dothideomycetes</taxon>
        <taxon>Dothideomycetidae</taxon>
        <taxon>Dothideales</taxon>
        <taxon>Dothioraceae</taxon>
        <taxon>Neodothiora</taxon>
    </lineage>
</organism>
<gene>
    <name evidence="4" type="ORF">AAFC00_002751</name>
</gene>
<dbReference type="RefSeq" id="XP_069198620.1">
    <property type="nucleotide sequence ID" value="XM_069342113.1"/>
</dbReference>
<accession>A0ABR3P8I7</accession>
<reference evidence="4 5" key="1">
    <citation type="submission" date="2024-07" db="EMBL/GenBank/DDBJ databases">
        <title>Draft sequence of the Neodothiora populina.</title>
        <authorList>
            <person name="Drown D.D."/>
            <person name="Schuette U.S."/>
            <person name="Buechlein A.B."/>
            <person name="Rusch D.R."/>
            <person name="Winton L.W."/>
            <person name="Adams G.A."/>
        </authorList>
    </citation>
    <scope>NUCLEOTIDE SEQUENCE [LARGE SCALE GENOMIC DNA]</scope>
    <source>
        <strain evidence="4 5">CPC 39397</strain>
    </source>
</reference>
<comment type="similarity">
    <text evidence="1">Belongs to the isochorismatase family.</text>
</comment>
<proteinExistence type="inferred from homology"/>
<dbReference type="Gene3D" id="3.40.50.850">
    <property type="entry name" value="Isochorismatase-like"/>
    <property type="match status" value="1"/>
</dbReference>
<keyword evidence="2" id="KW-0732">Signal</keyword>
<feature type="chain" id="PRO_5047168647" description="Isochorismatase-like domain-containing protein" evidence="2">
    <location>
        <begin position="21"/>
        <end position="258"/>
    </location>
</feature>
<feature type="domain" description="Isochorismatase-like" evidence="3">
    <location>
        <begin position="47"/>
        <end position="215"/>
    </location>
</feature>
<evidence type="ECO:0000259" key="3">
    <source>
        <dbReference type="Pfam" id="PF00857"/>
    </source>
</evidence>
<protein>
    <recommendedName>
        <fullName evidence="3">Isochorismatase-like domain-containing protein</fullName>
    </recommendedName>
</protein>
<keyword evidence="5" id="KW-1185">Reference proteome</keyword>
<feature type="signal peptide" evidence="2">
    <location>
        <begin position="1"/>
        <end position="20"/>
    </location>
</feature>
<evidence type="ECO:0000256" key="1">
    <source>
        <dbReference type="ARBA" id="ARBA00006336"/>
    </source>
</evidence>
<sequence length="258" mass="27572">MHINSLLIGSLAAAVNGVVAQAPGYYTNFSTVPANETSSLSFGSNFAVLHLDLINGLIASVSDYPAGQQFINSTATWINAVHARNNATAVFNSTYAAVAPAKKPIISIFSRIYFSNAMIPELGIDTPFAAAAAGLPGDRTIDDPATDIYEAFEVDSRTDVVVEKSRYYAGFGNPMEEILSAQQIDTVILSGIRTSGVILNTAYQLFNKNYKVYVIIENSIESGPDTVGIDRAIKEGIIPKFPADVITLDQALKALARS</sequence>
<dbReference type="Proteomes" id="UP001562354">
    <property type="component" value="Unassembled WGS sequence"/>
</dbReference>
<dbReference type="SUPFAM" id="SSF52499">
    <property type="entry name" value="Isochorismatase-like hydrolases"/>
    <property type="match status" value="1"/>
</dbReference>
<name>A0ABR3P8I7_9PEZI</name>
<dbReference type="GeneID" id="95976453"/>
<evidence type="ECO:0000256" key="2">
    <source>
        <dbReference type="SAM" id="SignalP"/>
    </source>
</evidence>